<feature type="compositionally biased region" description="Polar residues" evidence="1">
    <location>
        <begin position="235"/>
        <end position="252"/>
    </location>
</feature>
<dbReference type="InterPro" id="IPR046254">
    <property type="entry name" value="DUF6287"/>
</dbReference>
<dbReference type="OrthoDB" id="2136578at2"/>
<organism evidence="4 5">
    <name type="scientific">Streptococcus ferus</name>
    <dbReference type="NCBI Taxonomy" id="1345"/>
    <lineage>
        <taxon>Bacteria</taxon>
        <taxon>Bacillati</taxon>
        <taxon>Bacillota</taxon>
        <taxon>Bacilli</taxon>
        <taxon>Lactobacillales</taxon>
        <taxon>Streptococcaceae</taxon>
        <taxon>Streptococcus</taxon>
    </lineage>
</organism>
<feature type="domain" description="DUF6287" evidence="3">
    <location>
        <begin position="86"/>
        <end position="119"/>
    </location>
</feature>
<sequence length="252" mass="27567">MKKKTLLMSGLTLLLATSGLLLSKQLRPQTDNSQLMISKISEKQNKTAKLRPNLSKPVTLQPVTAAGKEAGQTILEQRPDKPIQTSKFDFASLQNGDFTSITGTWSDAKGWLFGFSPSGIVTPNGLHLSALYQKESGQYQANVQLENGYGFVLYFYPAGTKIPSSHFRFTKEDPSDISRDRLVGSQTAIFDTTSTQDFIDSVYYKVSDSSVHSNQDFSTQTSTTEQLAGSEADPLSQTTEALVSQATTSENE</sequence>
<evidence type="ECO:0000313" key="5">
    <source>
        <dbReference type="Proteomes" id="UP000249495"/>
    </source>
</evidence>
<proteinExistence type="predicted"/>
<keyword evidence="5" id="KW-1185">Reference proteome</keyword>
<accession>A0A2X3VXV8</accession>
<feature type="signal peptide" evidence="2">
    <location>
        <begin position="1"/>
        <end position="23"/>
    </location>
</feature>
<feature type="chain" id="PRO_5038773974" evidence="2">
    <location>
        <begin position="24"/>
        <end position="252"/>
    </location>
</feature>
<dbReference type="Proteomes" id="UP000249495">
    <property type="component" value="Chromosome 1"/>
</dbReference>
<evidence type="ECO:0000259" key="3">
    <source>
        <dbReference type="Pfam" id="PF19804"/>
    </source>
</evidence>
<dbReference type="KEGG" id="sfer:NCTC12278_00671"/>
<dbReference type="RefSeq" id="WP_018029533.1">
    <property type="nucleotide sequence ID" value="NZ_LS483343.1"/>
</dbReference>
<reference evidence="4 5" key="1">
    <citation type="submission" date="2018-06" db="EMBL/GenBank/DDBJ databases">
        <authorList>
            <consortium name="Pathogen Informatics"/>
            <person name="Doyle S."/>
        </authorList>
    </citation>
    <scope>NUCLEOTIDE SEQUENCE [LARGE SCALE GENOMIC DNA]</scope>
    <source>
        <strain evidence="4 5">NCTC12278</strain>
    </source>
</reference>
<protein>
    <submittedName>
        <fullName evidence="4">Signal peptide</fullName>
    </submittedName>
</protein>
<gene>
    <name evidence="4" type="ORF">NCTC12278_00671</name>
</gene>
<feature type="region of interest" description="Disordered" evidence="1">
    <location>
        <begin position="212"/>
        <end position="252"/>
    </location>
</feature>
<dbReference type="AlphaFoldDB" id="A0A2X3VXV8"/>
<dbReference type="EMBL" id="LS483343">
    <property type="protein sequence ID" value="SQF39989.1"/>
    <property type="molecule type" value="Genomic_DNA"/>
</dbReference>
<dbReference type="Pfam" id="PF19804">
    <property type="entry name" value="DUF6287"/>
    <property type="match status" value="1"/>
</dbReference>
<keyword evidence="2" id="KW-0732">Signal</keyword>
<evidence type="ECO:0000313" key="4">
    <source>
        <dbReference type="EMBL" id="SQF39989.1"/>
    </source>
</evidence>
<evidence type="ECO:0000256" key="2">
    <source>
        <dbReference type="SAM" id="SignalP"/>
    </source>
</evidence>
<evidence type="ECO:0000256" key="1">
    <source>
        <dbReference type="SAM" id="MobiDB-lite"/>
    </source>
</evidence>
<feature type="compositionally biased region" description="Polar residues" evidence="1">
    <location>
        <begin position="214"/>
        <end position="227"/>
    </location>
</feature>
<name>A0A2X3VXV8_9STRE</name>